<keyword evidence="2" id="KW-1185">Reference proteome</keyword>
<protein>
    <submittedName>
        <fullName evidence="1">Uncharacterized protein</fullName>
    </submittedName>
</protein>
<dbReference type="EMBL" id="JAUNZN010000001">
    <property type="protein sequence ID" value="KAK4830735.1"/>
    <property type="molecule type" value="Genomic_DNA"/>
</dbReference>
<comment type="caution">
    <text evidence="1">The sequence shown here is derived from an EMBL/GenBank/DDBJ whole genome shotgun (WGS) entry which is preliminary data.</text>
</comment>
<proteinExistence type="predicted"/>
<organism evidence="1 2">
    <name type="scientific">Mycteria americana</name>
    <name type="common">Wood stork</name>
    <dbReference type="NCBI Taxonomy" id="33587"/>
    <lineage>
        <taxon>Eukaryota</taxon>
        <taxon>Metazoa</taxon>
        <taxon>Chordata</taxon>
        <taxon>Craniata</taxon>
        <taxon>Vertebrata</taxon>
        <taxon>Euteleostomi</taxon>
        <taxon>Archelosauria</taxon>
        <taxon>Archosauria</taxon>
        <taxon>Dinosauria</taxon>
        <taxon>Saurischia</taxon>
        <taxon>Theropoda</taxon>
        <taxon>Coelurosauria</taxon>
        <taxon>Aves</taxon>
        <taxon>Neognathae</taxon>
        <taxon>Neoaves</taxon>
        <taxon>Aequornithes</taxon>
        <taxon>Ciconiiformes</taxon>
        <taxon>Ciconiidae</taxon>
        <taxon>Mycteria</taxon>
    </lineage>
</organism>
<accession>A0AAN7S6Z5</accession>
<reference evidence="1 2" key="1">
    <citation type="journal article" date="2023" name="J. Hered.">
        <title>Chromosome-level genome of the wood stork (Mycteria americana) provides insight into avian chromosome evolution.</title>
        <authorList>
            <person name="Flamio R. Jr."/>
            <person name="Ramstad K.M."/>
        </authorList>
    </citation>
    <scope>NUCLEOTIDE SEQUENCE [LARGE SCALE GENOMIC DNA]</scope>
    <source>
        <strain evidence="1">JAX WOST 10</strain>
    </source>
</reference>
<dbReference type="PANTHER" id="PTHR33332">
    <property type="entry name" value="REVERSE TRANSCRIPTASE DOMAIN-CONTAINING PROTEIN"/>
    <property type="match status" value="1"/>
</dbReference>
<dbReference type="Proteomes" id="UP001333110">
    <property type="component" value="Unassembled WGS sequence"/>
</dbReference>
<name>A0AAN7S6Z5_MYCAM</name>
<gene>
    <name evidence="1" type="ORF">QYF61_013185</name>
</gene>
<evidence type="ECO:0000313" key="2">
    <source>
        <dbReference type="Proteomes" id="UP001333110"/>
    </source>
</evidence>
<evidence type="ECO:0000313" key="1">
    <source>
        <dbReference type="EMBL" id="KAK4830735.1"/>
    </source>
</evidence>
<dbReference type="AlphaFoldDB" id="A0AAN7S6Z5"/>
<sequence>MLVESRLAEKDLGVLVDRGPHLECCVLFWAPQYKRDMDILDRVQQRTVKMIKRLEHLSYEKRLRELGLLSLEKRTLRGISSKGNGHKLKHRRFPLNIRKHFLTVRVTEHWHRLPREVLESPSLEISKNRLDAVLGNLLDQVRKAKALIELNLTRHIKGNKKSFCRYVSDKTKTRENVGPPSREVGDLVIWDMEKAEVLNDFFASVFSGKCSSHTAQVIEGKGRH</sequence>